<keyword evidence="2" id="KW-1133">Transmembrane helix</keyword>
<evidence type="ECO:0000313" key="6">
    <source>
        <dbReference type="EMBL" id="CAL4800989.1"/>
    </source>
</evidence>
<feature type="compositionally biased region" description="Low complexity" evidence="1">
    <location>
        <begin position="1771"/>
        <end position="1781"/>
    </location>
</feature>
<keyword evidence="2" id="KW-0472">Membrane</keyword>
<feature type="chain" id="PRO_5043272895" evidence="3">
    <location>
        <begin position="20"/>
        <end position="2896"/>
    </location>
</feature>
<dbReference type="EMBL" id="CAMXCT030005990">
    <property type="protein sequence ID" value="CAL4800989.1"/>
    <property type="molecule type" value="Genomic_DNA"/>
</dbReference>
<feature type="compositionally biased region" description="Acidic residues" evidence="1">
    <location>
        <begin position="1782"/>
        <end position="1806"/>
    </location>
</feature>
<feature type="compositionally biased region" description="Basic and acidic residues" evidence="1">
    <location>
        <begin position="1113"/>
        <end position="1128"/>
    </location>
</feature>
<reference evidence="4" key="1">
    <citation type="submission" date="2022-10" db="EMBL/GenBank/DDBJ databases">
        <authorList>
            <person name="Chen Y."/>
            <person name="Dougan E. K."/>
            <person name="Chan C."/>
            <person name="Rhodes N."/>
            <person name="Thang M."/>
        </authorList>
    </citation>
    <scope>NUCLEOTIDE SEQUENCE</scope>
</reference>
<evidence type="ECO:0000256" key="3">
    <source>
        <dbReference type="SAM" id="SignalP"/>
    </source>
</evidence>
<dbReference type="Proteomes" id="UP001152797">
    <property type="component" value="Unassembled WGS sequence"/>
</dbReference>
<gene>
    <name evidence="4" type="ORF">C1SCF055_LOCUS38633</name>
</gene>
<feature type="compositionally biased region" description="Acidic residues" evidence="1">
    <location>
        <begin position="1849"/>
        <end position="1859"/>
    </location>
</feature>
<feature type="region of interest" description="Disordered" evidence="1">
    <location>
        <begin position="1989"/>
        <end position="2038"/>
    </location>
</feature>
<feature type="region of interest" description="Disordered" evidence="1">
    <location>
        <begin position="585"/>
        <end position="607"/>
    </location>
</feature>
<reference evidence="5" key="2">
    <citation type="submission" date="2024-04" db="EMBL/GenBank/DDBJ databases">
        <authorList>
            <person name="Chen Y."/>
            <person name="Shah S."/>
            <person name="Dougan E. K."/>
            <person name="Thang M."/>
            <person name="Chan C."/>
        </authorList>
    </citation>
    <scope>NUCLEOTIDE SEQUENCE [LARGE SCALE GENOMIC DNA]</scope>
</reference>
<keyword evidence="3" id="KW-0732">Signal</keyword>
<evidence type="ECO:0000256" key="1">
    <source>
        <dbReference type="SAM" id="MobiDB-lite"/>
    </source>
</evidence>
<sequence>MWRTLRLVVGLLAVQQAPGWWGEAKRDVPRPPAFSTEPRAYMRWVYNQTVNGTWLPEDFWDLTPKSWDGWLWMACDAIFSTLGWLIFGRSWDQVRGGFSVIIRLSVLLFVCVIIHYILALCWPVISLLMGIALTLVWLVRTTLKCCGRVMFVTQRLTGGVPEAVDASFFGPELGEVPETSELRKLKRSGEGERWVLLRREGRTVIFKVQETSSIKASGLYVTIEPNTMRGDQDLLASLQGYDKVHICRHESCNEEGPHFKQYAVGKVFNAEGFQLAAASDQAKRASYQMWGWFRTGAGRAVQKARDLASESETEEVRCLAGRIHWEDEHGHQRLCNEVCTASGSVESQLLEEDLPVGLARCTLCPKHATKYLQGRFQLKCVVANCTRVGLSEGTSGLRLCTAHAEVHRPTSSRRSSRSRSRVRERGDYDPEDEDHGGGGLRRRVRHDSGQVRGEEHVAEQMVEEMRSMGETPEPRTRRASMSDASPGRTPRSAVQRNLAKLGMINSPDRREMLSTLEEFLAQLLEAKEMGIDEEDLRSQMAASAGVNLRDFTKTLYDQAVEEQRKGTKGLTKFLAKWRKQLAAEPTPTSSASWSLVGSPGEEQSVSTPDMQKAAKGEPTLVKLGPPGIYGVDDRKAGAGGPPNDHAMLDLAKAIQNQTTELASLVKSQNDTAANATAGTMRSLGKQSEELVFLLRACGQYTVEVGANEYGTAGASTRLRNAGFRQKVTPRLAVGLAGPFWGTQEKHALSAADFIPCSDAELDQHAVECRTGKPVNEQRPPAPTRYEDWANRVRRQTDVWALVYGKEWKAVKEHAAQLLGEWHLGAPHRWPLQIVCDVWEESHWRFVEELKAELRKIKGISGRETMTLADLKFYALMPDEHGNPPLQIPRTFDLHHPEGWFATEVMPRIERRQERMLWRLTWEGAAKPRGAGQPAGGSDGKTEDKITLKTLLGPKLTPEEVNRAKDRAPVGKDGKLLCWGFLSHLGCSQSNCQRAHEHLRGTFEALDPTVQMQLIRRGGLRRMKMENKDTAVEKIKALRQSVAQDKNAKIQDGQARRKAGQEITIEEVPSDAEVAGAKRAGGVTWHAPIEMVEVDYTAQEKEFADLVQGPPRDTFQHVPREGKAHEGRGGRSAPGYAQELLKKAQSLAEGPVLGKLHTASDDLYAWAATRVANDPGITLEALLEDMVQFGLGELAAEAAKILEEHGEDKAGSHRRCMVQDTVWSGDGPGKALVEIDGKVWTSYDYREEVQMTEELAGLLGVVVPEVEKRQCVTKVLAAGFLRSANKEGAVPGMEKVEEMAQRFRLEQARLAVEAEGTMGHSEARVTAVEHELRMYTHDILKPHHDKDYRALAAYRVVVLRVDYKGDYVPEVVQGAHWKAGQPEIWAMIWRGHMTLLEPLEVESQAEVLSKFDVYTTPSLGFRYFWHQRHDQPRSAPGILACRHCKPVKKAGAMETPMVLRKESCLAAVAICAAGGRQEVYHVRPAKRATDPSGLCMREYFAGHGVITEGWLRSGGTALEPVEFYTDPHRRQGPRPEHDLSQPHVQAKYFQEVEADDTNVEWLACPCTTFCDWNLQNNGTRTFQNPMGAPNEKEDMGNKLAIFEAQLFEKALDRGHFPIAESSGRSGRYPKMWHLPCWQKILQRPDVDFLEVDMCAYGLAPLDAQHPDQFYKHRTGLAFPRHPAFRQALFRLCPGLSPTHQHVPLQGCRANTTVTRCTEAGVYAPAFVTAVIQALQLLVVGGGRSREGPQPGLRQAGGLVGSKGGRRGEVVPGDPSSNSGSSGSDDEEEGEDEGQFEDDEQYEEEEESSGVGDNLEPYESEEQGEGNGMQGGRRAGGGEPDGDGPEHSDPSEESSDEEMPEESSTPTSVADSPPDGESPTESGDDPPPELAMKHGDECFYNEETGLLWIWHKVPRRRLVMPGGERCPFPLDYFQPARWTRCESTDDENPLEVVEIQDLWAMQEDQIGPYRSWVGWTVFQVVGYPRPEGYPWDLPGNREGPQNPPGSPRQTGREAGGSQGEGPGVGAYRLHAGQGQSGSGGHQLHAAALAYIAEIDAIEDQEVNTWRRVCTAGNALLEAGGSVQRAAEALWAAREELGRHNLQGVEEKDLDGLLHPDHLAYMREIRREGMPARYVGERTRVRAEPHPRARANLPQVFRQLMKDVAKHRILVVDSKHPGLRHTAASPFEAVPKMLPNRALSSEVRLVHDQRGINGGTSKDLHPPAVQPTHQQVVRRILFWKGRYPKIPIVLAKKDVAGAFRLLWLDPKDVELFAGEVPWKVEAMGSGEGEQEKGDPGSMTMLFLVSSFGFSGSPGEWNIWGRATEEVHRCYKPAKERRDGALHFDGKILVDDMVLVEPCVGLRPWVSSEVYEAAVIKLLGQGAINAAKDAEEGYFAAEQTVWGVTINAQTGRMSLPEARILKGAYLLAEPAFNYGERSLTLKELQRFRGIVNGWTTIVVGLKNELKAVDRFLGGIDGGAQVSPSGCDGKVSEEDTAWEDLWVLFEECRWLCSRSETWAEKFGGDIKEVLPTMERLAIPGELKAAAVFVSSDATPGMIAAIDWTNGLACRESVERLRPWISRVLQEDQVDEEGSLAIHLGEMLSFVAFACKVGASWTGRVVVYGGDNKVVYHWIANRKSGVRSGRLLIRVLNLVEMRFRCQIVGGWWRTYHNEDADALTRLEDAEAEELARRRGWTMVDVRESIQQALEDTARFGACFLSWAQEEDRHEMMRLRELRIFRAIHRQPSSVSQLEIHEWTSRPRVVKDFQHFNDPTGEKTVKVIAATIGPDPRGKTIGKFWDYLVAEEFGGAVIEGPRDVDWEKCESLAKKHGWRTNRAEFLTSELGEALVRRRIAVFVHQCAIEDAEVEKLLVKEVNPPTLGTILQKASGETGNPFPSGSQR</sequence>
<proteinExistence type="predicted"/>
<keyword evidence="2" id="KW-0812">Transmembrane</keyword>
<evidence type="ECO:0000313" key="5">
    <source>
        <dbReference type="EMBL" id="CAL1167052.1"/>
    </source>
</evidence>
<evidence type="ECO:0000313" key="7">
    <source>
        <dbReference type="Proteomes" id="UP001152797"/>
    </source>
</evidence>
<feature type="compositionally biased region" description="Gly residues" evidence="1">
    <location>
        <begin position="2011"/>
        <end position="2022"/>
    </location>
</feature>
<dbReference type="OrthoDB" id="435942at2759"/>
<accession>A0A9P1GKL0</accession>
<feature type="region of interest" description="Disordered" evidence="1">
    <location>
        <begin position="404"/>
        <end position="492"/>
    </location>
</feature>
<feature type="region of interest" description="Disordered" evidence="1">
    <location>
        <begin position="1108"/>
        <end position="1133"/>
    </location>
</feature>
<dbReference type="EMBL" id="CAMXCT010005990">
    <property type="protein sequence ID" value="CAI4013677.1"/>
    <property type="molecule type" value="Genomic_DNA"/>
</dbReference>
<feature type="region of interest" description="Disordered" evidence="1">
    <location>
        <begin position="1743"/>
        <end position="1891"/>
    </location>
</feature>
<dbReference type="EMBL" id="CAMXCT020005990">
    <property type="protein sequence ID" value="CAL1167052.1"/>
    <property type="molecule type" value="Genomic_DNA"/>
</dbReference>
<organism evidence="4">
    <name type="scientific">Cladocopium goreaui</name>
    <dbReference type="NCBI Taxonomy" id="2562237"/>
    <lineage>
        <taxon>Eukaryota</taxon>
        <taxon>Sar</taxon>
        <taxon>Alveolata</taxon>
        <taxon>Dinophyceae</taxon>
        <taxon>Suessiales</taxon>
        <taxon>Symbiodiniaceae</taxon>
        <taxon>Cladocopium</taxon>
    </lineage>
</organism>
<name>A0A9P1GKL0_9DINO</name>
<keyword evidence="7" id="KW-1185">Reference proteome</keyword>
<feature type="compositionally biased region" description="Polar residues" evidence="1">
    <location>
        <begin position="586"/>
        <end position="607"/>
    </location>
</feature>
<evidence type="ECO:0000256" key="2">
    <source>
        <dbReference type="SAM" id="Phobius"/>
    </source>
</evidence>
<evidence type="ECO:0000313" key="4">
    <source>
        <dbReference type="EMBL" id="CAI4013677.1"/>
    </source>
</evidence>
<protein>
    <submittedName>
        <fullName evidence="6">Tyr recombinase domain-containing protein</fullName>
    </submittedName>
</protein>
<feature type="compositionally biased region" description="Basic residues" evidence="1">
    <location>
        <begin position="410"/>
        <end position="420"/>
    </location>
</feature>
<feature type="transmembrane region" description="Helical" evidence="2">
    <location>
        <begin position="107"/>
        <end position="139"/>
    </location>
</feature>
<feature type="compositionally biased region" description="Basic and acidic residues" evidence="1">
    <location>
        <begin position="446"/>
        <end position="476"/>
    </location>
</feature>
<comment type="caution">
    <text evidence="4">The sequence shown here is derived from an EMBL/GenBank/DDBJ whole genome shotgun (WGS) entry which is preliminary data.</text>
</comment>
<feature type="signal peptide" evidence="3">
    <location>
        <begin position="1"/>
        <end position="19"/>
    </location>
</feature>
<feature type="transmembrane region" description="Helical" evidence="2">
    <location>
        <begin position="69"/>
        <end position="87"/>
    </location>
</feature>
<feature type="compositionally biased region" description="Gly residues" evidence="1">
    <location>
        <begin position="1823"/>
        <end position="1837"/>
    </location>
</feature>